<dbReference type="Proteomes" id="UP000257089">
    <property type="component" value="Chromosome"/>
</dbReference>
<sequence length="384" mass="40533">MTPEELATRLARGDPTAVLDVRDRDEFAAWRVDGAAVTATQIPAIRFTQAEIRGTVDELAAEFRDAPSPVVVVCAEGRSSAHVAGLLSEAGVPAENLETGMDGWARVYRARDLPVGDADGDRDATVLQYDRPSSGCLAYLAVVGDEAVVVDPLRAFADRYVADARERGAEVVAAVDTHVHADHVSGVRAVAERTDATPVLPAGAADRGLDFDARLVADGETIGVGGAELVAVHAPGHTTEMTAFRLGDLLVAGDSLFLASVARPDLEDGDEGAPDAARRLHATLTERYGEFADDTLVAPAHYGPRTAPDETGAYVAELGALRERLGALSMDEAAFVSFVCSDMPPRPANYERIIETNLGRNSLTDEEAFEVELGPNNCAATSEA</sequence>
<evidence type="ECO:0000313" key="2">
    <source>
        <dbReference type="Proteomes" id="UP000257089"/>
    </source>
</evidence>
<dbReference type="EMBL" id="CP137689">
    <property type="protein sequence ID" value="XRJ21151.1"/>
    <property type="molecule type" value="Genomic_DNA"/>
</dbReference>
<protein>
    <submittedName>
        <fullName evidence="1">MBL fold metallo-hydrolase</fullName>
    </submittedName>
</protein>
<accession>A0ACD5HZ61</accession>
<evidence type="ECO:0000313" key="1">
    <source>
        <dbReference type="EMBL" id="XRJ21151.1"/>
    </source>
</evidence>
<organism evidence="1 2">
    <name type="scientific">Haloferax sp. Atlit-48N</name>
    <dbReference type="NCBI Taxonomy" id="2077198"/>
    <lineage>
        <taxon>Archaea</taxon>
        <taxon>Methanobacteriati</taxon>
        <taxon>Methanobacteriota</taxon>
        <taxon>Stenosarchaea group</taxon>
        <taxon>Halobacteria</taxon>
        <taxon>Halobacteriales</taxon>
        <taxon>Haloferacaceae</taxon>
        <taxon>Haloferax</taxon>
    </lineage>
</organism>
<name>A0ACD5HZ61_9EURY</name>
<reference evidence="1" key="1">
    <citation type="submission" date="2023-10" db="EMBL/GenBank/DDBJ databases">
        <title>A new archaeal virus that suppresses the transcription of host immunity genes.</title>
        <authorList>
            <person name="Turgeman-Grott I."/>
            <person name="Golan N."/>
            <person name="Neri U."/>
            <person name="Naki D."/>
            <person name="Altman N."/>
            <person name="Eizenshtein K."/>
            <person name="Choudhary D."/>
            <person name="Levi R."/>
            <person name="Himani H."/>
            <person name="Reshef L."/>
            <person name="Papke T.R."/>
            <person name="Gophna U."/>
        </authorList>
    </citation>
    <scope>NUCLEOTIDE SEQUENCE</scope>
    <source>
        <strain evidence="1">Atlit-48N</strain>
    </source>
</reference>
<gene>
    <name evidence="1" type="ORF">DEQ67_007450</name>
</gene>
<proteinExistence type="predicted"/>